<sequence>MSLFAVVLATLIAGCSSHSVPTQQSSSLPVITSLKTISDMTEVGFEWLPVNDENVIGYELYRKDNKTGKFKAVAQIKDRFTTHHVDSGLEPETTYVYQLRTYSKEHISDSGESVSVMTRPLYASVPFIQAIAGLPGRVKLIWRPHPDTSVVSYIIKRADVGSEKFSQIAHVKGRLNAEYIDTSVKHGKGYLYAVFVVNGSGVVSKSSEIVKAVTKELP</sequence>
<dbReference type="SMART" id="SM00060">
    <property type="entry name" value="FN3"/>
    <property type="match status" value="2"/>
</dbReference>
<dbReference type="SUPFAM" id="SSF49265">
    <property type="entry name" value="Fibronectin type III"/>
    <property type="match status" value="1"/>
</dbReference>
<feature type="domain" description="Fibronectin type-III" evidence="1">
    <location>
        <begin position="28"/>
        <end position="121"/>
    </location>
</feature>
<dbReference type="CDD" id="cd00063">
    <property type="entry name" value="FN3"/>
    <property type="match status" value="1"/>
</dbReference>
<protein>
    <recommendedName>
        <fullName evidence="1">Fibronectin type-III domain-containing protein</fullName>
    </recommendedName>
</protein>
<accession>A0ABN7K9V1</accession>
<dbReference type="Proteomes" id="UP000789803">
    <property type="component" value="Unassembled WGS sequence"/>
</dbReference>
<dbReference type="InterPro" id="IPR036116">
    <property type="entry name" value="FN3_sf"/>
</dbReference>
<gene>
    <name evidence="2" type="ORF">LMG7974_01374</name>
</gene>
<name>A0ABN7K9V1_9BACT</name>
<evidence type="ECO:0000259" key="1">
    <source>
        <dbReference type="PROSITE" id="PS50853"/>
    </source>
</evidence>
<dbReference type="EMBL" id="CAJHOF010000013">
    <property type="protein sequence ID" value="CAD7289167.1"/>
    <property type="molecule type" value="Genomic_DNA"/>
</dbReference>
<dbReference type="Gene3D" id="2.60.40.10">
    <property type="entry name" value="Immunoglobulins"/>
    <property type="match status" value="2"/>
</dbReference>
<comment type="caution">
    <text evidence="2">The sequence shown here is derived from an EMBL/GenBank/DDBJ whole genome shotgun (WGS) entry which is preliminary data.</text>
</comment>
<proteinExistence type="predicted"/>
<keyword evidence="3" id="KW-1185">Reference proteome</keyword>
<reference evidence="2 3" key="1">
    <citation type="submission" date="2020-11" db="EMBL/GenBank/DDBJ databases">
        <authorList>
            <person name="Peeters C."/>
        </authorList>
    </citation>
    <scope>NUCLEOTIDE SEQUENCE [LARGE SCALE GENOMIC DNA]</scope>
    <source>
        <strain evidence="2 3">LMG 7974</strain>
    </source>
</reference>
<dbReference type="PROSITE" id="PS50853">
    <property type="entry name" value="FN3"/>
    <property type="match status" value="1"/>
</dbReference>
<dbReference type="InterPro" id="IPR013783">
    <property type="entry name" value="Ig-like_fold"/>
</dbReference>
<dbReference type="InterPro" id="IPR003961">
    <property type="entry name" value="FN3_dom"/>
</dbReference>
<organism evidence="2 3">
    <name type="scientific">Campylobacter majalis</name>
    <dbReference type="NCBI Taxonomy" id="2790656"/>
    <lineage>
        <taxon>Bacteria</taxon>
        <taxon>Pseudomonadati</taxon>
        <taxon>Campylobacterota</taxon>
        <taxon>Epsilonproteobacteria</taxon>
        <taxon>Campylobacterales</taxon>
        <taxon>Campylobacteraceae</taxon>
        <taxon>Campylobacter</taxon>
    </lineage>
</organism>
<evidence type="ECO:0000313" key="2">
    <source>
        <dbReference type="EMBL" id="CAD7289167.1"/>
    </source>
</evidence>
<evidence type="ECO:0000313" key="3">
    <source>
        <dbReference type="Proteomes" id="UP000789803"/>
    </source>
</evidence>